<evidence type="ECO:0000313" key="2">
    <source>
        <dbReference type="EMBL" id="KZP04339.1"/>
    </source>
</evidence>
<evidence type="ECO:0000313" key="3">
    <source>
        <dbReference type="Proteomes" id="UP000076532"/>
    </source>
</evidence>
<dbReference type="Proteomes" id="UP000076532">
    <property type="component" value="Unassembled WGS sequence"/>
</dbReference>
<accession>A0A167UVD2</accession>
<name>A0A167UVD2_9AGAM</name>
<proteinExistence type="predicted"/>
<organism evidence="2 3">
    <name type="scientific">Athelia psychrophila</name>
    <dbReference type="NCBI Taxonomy" id="1759441"/>
    <lineage>
        <taxon>Eukaryota</taxon>
        <taxon>Fungi</taxon>
        <taxon>Dikarya</taxon>
        <taxon>Basidiomycota</taxon>
        <taxon>Agaricomycotina</taxon>
        <taxon>Agaricomycetes</taxon>
        <taxon>Agaricomycetidae</taxon>
        <taxon>Atheliales</taxon>
        <taxon>Atheliaceae</taxon>
        <taxon>Athelia</taxon>
    </lineage>
</organism>
<dbReference type="EMBL" id="KV417934">
    <property type="protein sequence ID" value="KZP04339.1"/>
    <property type="molecule type" value="Genomic_DNA"/>
</dbReference>
<reference evidence="2 3" key="1">
    <citation type="journal article" date="2016" name="Mol. Biol. Evol.">
        <title>Comparative Genomics of Early-Diverging Mushroom-Forming Fungi Provides Insights into the Origins of Lignocellulose Decay Capabilities.</title>
        <authorList>
            <person name="Nagy L.G."/>
            <person name="Riley R."/>
            <person name="Tritt A."/>
            <person name="Adam C."/>
            <person name="Daum C."/>
            <person name="Floudas D."/>
            <person name="Sun H."/>
            <person name="Yadav J.S."/>
            <person name="Pangilinan J."/>
            <person name="Larsson K.H."/>
            <person name="Matsuura K."/>
            <person name="Barry K."/>
            <person name="Labutti K."/>
            <person name="Kuo R."/>
            <person name="Ohm R.A."/>
            <person name="Bhattacharya S.S."/>
            <person name="Shirouzu T."/>
            <person name="Yoshinaga Y."/>
            <person name="Martin F.M."/>
            <person name="Grigoriev I.V."/>
            <person name="Hibbett D.S."/>
        </authorList>
    </citation>
    <scope>NUCLEOTIDE SEQUENCE [LARGE SCALE GENOMIC DNA]</scope>
    <source>
        <strain evidence="2 3">CBS 109695</strain>
    </source>
</reference>
<feature type="region of interest" description="Disordered" evidence="1">
    <location>
        <begin position="141"/>
        <end position="211"/>
    </location>
</feature>
<evidence type="ECO:0000256" key="1">
    <source>
        <dbReference type="SAM" id="MobiDB-lite"/>
    </source>
</evidence>
<dbReference type="AlphaFoldDB" id="A0A167UVD2"/>
<feature type="region of interest" description="Disordered" evidence="1">
    <location>
        <begin position="60"/>
        <end position="87"/>
    </location>
</feature>
<keyword evidence="3" id="KW-1185">Reference proteome</keyword>
<gene>
    <name evidence="2" type="ORF">FIBSPDRAFT_414110</name>
</gene>
<sequence length="211" mass="23133">MAGARRLHAGVMRYKLLGVLHHHGLSTPGGQYTTHSTYFAQTATPTAAPSPIRRYNKGCARRPPLCPTKHMSRTSLSSIRAHPSRGVTEVEGISVQISRPRGRLAPPRPRAVESYAQIRRRRVCECATLLLPLHTAISQVLRPRSSRPDDSTTLDIGDEDDAARSHAMMVEQDADTDSGSEFEAGALKTSSLPTTRKPRRAVSKTMPTPKH</sequence>
<protein>
    <submittedName>
        <fullName evidence="2">Uncharacterized protein</fullName>
    </submittedName>
</protein>